<organism evidence="1">
    <name type="scientific">marine sediment metagenome</name>
    <dbReference type="NCBI Taxonomy" id="412755"/>
    <lineage>
        <taxon>unclassified sequences</taxon>
        <taxon>metagenomes</taxon>
        <taxon>ecological metagenomes</taxon>
    </lineage>
</organism>
<name>A0A0F9T6E1_9ZZZZ</name>
<sequence>MESVPAAPKSIRVPPGIPIIELGEGDSLHEFWATEWTEFNLPQHGLNWRLVAMSIIHSGGILEFAIALEYENQEKIVLVHMRGDRFEWENSVIPRAKEMAAALTPDGMDPLGLMQSSWDSTVSEYDCGIRRTEGSQGD</sequence>
<gene>
    <name evidence="1" type="ORF">LCGC14_0430650</name>
</gene>
<proteinExistence type="predicted"/>
<dbReference type="AlphaFoldDB" id="A0A0F9T6E1"/>
<dbReference type="EMBL" id="LAZR01000402">
    <property type="protein sequence ID" value="KKN70487.1"/>
    <property type="molecule type" value="Genomic_DNA"/>
</dbReference>
<accession>A0A0F9T6E1</accession>
<evidence type="ECO:0000313" key="1">
    <source>
        <dbReference type="EMBL" id="KKN70487.1"/>
    </source>
</evidence>
<reference evidence="1" key="1">
    <citation type="journal article" date="2015" name="Nature">
        <title>Complex archaea that bridge the gap between prokaryotes and eukaryotes.</title>
        <authorList>
            <person name="Spang A."/>
            <person name="Saw J.H."/>
            <person name="Jorgensen S.L."/>
            <person name="Zaremba-Niedzwiedzka K."/>
            <person name="Martijn J."/>
            <person name="Lind A.E."/>
            <person name="van Eijk R."/>
            <person name="Schleper C."/>
            <person name="Guy L."/>
            <person name="Ettema T.J."/>
        </authorList>
    </citation>
    <scope>NUCLEOTIDE SEQUENCE</scope>
</reference>
<comment type="caution">
    <text evidence="1">The sequence shown here is derived from an EMBL/GenBank/DDBJ whole genome shotgun (WGS) entry which is preliminary data.</text>
</comment>
<protein>
    <submittedName>
        <fullName evidence="1">Uncharacterized protein</fullName>
    </submittedName>
</protein>